<dbReference type="InterPro" id="IPR018114">
    <property type="entry name" value="TRYPSIN_HIS"/>
</dbReference>
<protein>
    <submittedName>
        <fullName evidence="8">Anionic trypsin-1</fullName>
    </submittedName>
</protein>
<dbReference type="CDD" id="cd00190">
    <property type="entry name" value="Tryp_SPc"/>
    <property type="match status" value="1"/>
</dbReference>
<comment type="similarity">
    <text evidence="1">Belongs to the peptidase S1 family.</text>
</comment>
<evidence type="ECO:0000256" key="3">
    <source>
        <dbReference type="ARBA" id="ARBA00022801"/>
    </source>
</evidence>
<evidence type="ECO:0000313" key="8">
    <source>
        <dbReference type="EMBL" id="JAC54261.1"/>
    </source>
</evidence>
<dbReference type="OrthoDB" id="10059102at2759"/>
<evidence type="ECO:0000256" key="5">
    <source>
        <dbReference type="ARBA" id="ARBA00023157"/>
    </source>
</evidence>
<dbReference type="Pfam" id="PF00089">
    <property type="entry name" value="Trypsin"/>
    <property type="match status" value="1"/>
</dbReference>
<dbReference type="SUPFAM" id="SSF50494">
    <property type="entry name" value="Trypsin-like serine proteases"/>
    <property type="match status" value="1"/>
</dbReference>
<dbReference type="InterPro" id="IPR001314">
    <property type="entry name" value="Peptidase_S1A"/>
</dbReference>
<name>A0A034WFE2_BACDO</name>
<dbReference type="SMART" id="SM00020">
    <property type="entry name" value="Tryp_SPc"/>
    <property type="match status" value="1"/>
</dbReference>
<dbReference type="PROSITE" id="PS50240">
    <property type="entry name" value="TRYPSIN_DOM"/>
    <property type="match status" value="1"/>
</dbReference>
<keyword evidence="4" id="KW-0720">Serine protease</keyword>
<accession>A0A034WFE2</accession>
<feature type="domain" description="Peptidase S1" evidence="7">
    <location>
        <begin position="27"/>
        <end position="246"/>
    </location>
</feature>
<evidence type="ECO:0000259" key="7">
    <source>
        <dbReference type="PROSITE" id="PS50240"/>
    </source>
</evidence>
<dbReference type="PRINTS" id="PR00722">
    <property type="entry name" value="CHYMOTRYPSIN"/>
</dbReference>
<dbReference type="PANTHER" id="PTHR24276">
    <property type="entry name" value="POLYSERASE-RELATED"/>
    <property type="match status" value="1"/>
</dbReference>
<reference evidence="8" key="1">
    <citation type="journal article" date="2014" name="BMC Genomics">
        <title>Characterizing the developmental transcriptome of the oriental fruit fly, Bactrocera dorsalis (Diptera: Tephritidae) through comparative genomic analysis with Drosophila melanogaster utilizing modENCODE datasets.</title>
        <authorList>
            <person name="Geib S.M."/>
            <person name="Calla B."/>
            <person name="Hall B."/>
            <person name="Hou S."/>
            <person name="Manoukis N.C."/>
        </authorList>
    </citation>
    <scope>NUCLEOTIDE SEQUENCE</scope>
    <source>
        <strain evidence="8">Punador</strain>
    </source>
</reference>
<feature type="chain" id="PRO_5001557838" evidence="6">
    <location>
        <begin position="24"/>
        <end position="257"/>
    </location>
</feature>
<feature type="signal peptide" evidence="6">
    <location>
        <begin position="1"/>
        <end position="23"/>
    </location>
</feature>
<dbReference type="Gene3D" id="2.40.10.10">
    <property type="entry name" value="Trypsin-like serine proteases"/>
    <property type="match status" value="1"/>
</dbReference>
<keyword evidence="2" id="KW-0645">Protease</keyword>
<keyword evidence="5" id="KW-1015">Disulfide bond</keyword>
<dbReference type="GO" id="GO:0004252">
    <property type="term" value="F:serine-type endopeptidase activity"/>
    <property type="evidence" value="ECO:0007669"/>
    <property type="project" value="InterPro"/>
</dbReference>
<dbReference type="PROSITE" id="PS00134">
    <property type="entry name" value="TRYPSIN_HIS"/>
    <property type="match status" value="1"/>
</dbReference>
<evidence type="ECO:0000256" key="1">
    <source>
        <dbReference type="ARBA" id="ARBA00007664"/>
    </source>
</evidence>
<dbReference type="GO" id="GO:0006508">
    <property type="term" value="P:proteolysis"/>
    <property type="evidence" value="ECO:0007669"/>
    <property type="project" value="UniProtKB-KW"/>
</dbReference>
<dbReference type="InterPro" id="IPR009003">
    <property type="entry name" value="Peptidase_S1_PA"/>
</dbReference>
<evidence type="ECO:0000256" key="2">
    <source>
        <dbReference type="ARBA" id="ARBA00022670"/>
    </source>
</evidence>
<evidence type="ECO:0000256" key="6">
    <source>
        <dbReference type="SAM" id="SignalP"/>
    </source>
</evidence>
<sequence length="257" mass="28329">MCQFSRLLVLQLILYFAIGHIYGSTEIIGGNAVTQKIYPYYVRLHYRGEFICGGSLVRNNAVLTAAHCVKDHSVKELSVHTDTINLGDPGVVRTIKTALVPNEYNAGTLNYDVAVLILSSVIPSASVIPLDKSAVPVGTRCLVIGHGKIEEYGVFSTQLQEIHVHVTSREVCKRKYRDFDGITESMMCASEPGKKDSCSGDSGDPMICNGKQAGIVSWSLGCGRVKYPTVYTDISKVYSFIERALKMYAQEVEQKYM</sequence>
<keyword evidence="3" id="KW-0378">Hydrolase</keyword>
<evidence type="ECO:0000256" key="4">
    <source>
        <dbReference type="ARBA" id="ARBA00022825"/>
    </source>
</evidence>
<dbReference type="InterPro" id="IPR050430">
    <property type="entry name" value="Peptidase_S1"/>
</dbReference>
<dbReference type="PANTHER" id="PTHR24276:SF98">
    <property type="entry name" value="FI18310P1-RELATED"/>
    <property type="match status" value="1"/>
</dbReference>
<keyword evidence="6" id="KW-0732">Signal</keyword>
<dbReference type="InterPro" id="IPR043504">
    <property type="entry name" value="Peptidase_S1_PA_chymotrypsin"/>
</dbReference>
<gene>
    <name evidence="8" type="primary">TRY1</name>
</gene>
<dbReference type="FunFam" id="2.40.10.10:FF:000034">
    <property type="entry name" value="Eupolytin"/>
    <property type="match status" value="1"/>
</dbReference>
<dbReference type="EMBL" id="GAKP01004691">
    <property type="protein sequence ID" value="JAC54261.1"/>
    <property type="molecule type" value="Transcribed_RNA"/>
</dbReference>
<dbReference type="InterPro" id="IPR001254">
    <property type="entry name" value="Trypsin_dom"/>
</dbReference>
<organism evidence="8">
    <name type="scientific">Bactrocera dorsalis</name>
    <name type="common">Oriental fruit fly</name>
    <name type="synonym">Dacus dorsalis</name>
    <dbReference type="NCBI Taxonomy" id="27457"/>
    <lineage>
        <taxon>Eukaryota</taxon>
        <taxon>Metazoa</taxon>
        <taxon>Ecdysozoa</taxon>
        <taxon>Arthropoda</taxon>
        <taxon>Hexapoda</taxon>
        <taxon>Insecta</taxon>
        <taxon>Pterygota</taxon>
        <taxon>Neoptera</taxon>
        <taxon>Endopterygota</taxon>
        <taxon>Diptera</taxon>
        <taxon>Brachycera</taxon>
        <taxon>Muscomorpha</taxon>
        <taxon>Tephritoidea</taxon>
        <taxon>Tephritidae</taxon>
        <taxon>Bactrocera</taxon>
        <taxon>Bactrocera</taxon>
    </lineage>
</organism>
<proteinExistence type="inferred from homology"/>
<dbReference type="AlphaFoldDB" id="A0A034WFE2"/>